<protein>
    <submittedName>
        <fullName evidence="2">Kinase</fullName>
    </submittedName>
</protein>
<keyword evidence="2" id="KW-0418">Kinase</keyword>
<dbReference type="RefSeq" id="WP_108917761.1">
    <property type="nucleotide sequence ID" value="NZ_BGJY01000011.1"/>
</dbReference>
<dbReference type="Gene3D" id="3.40.50.300">
    <property type="entry name" value="P-loop containing nucleotide triphosphate hydrolases"/>
    <property type="match status" value="1"/>
</dbReference>
<dbReference type="EMBL" id="PUIV01000022">
    <property type="protein sequence ID" value="PWB93399.1"/>
    <property type="molecule type" value="Genomic_DNA"/>
</dbReference>
<gene>
    <name evidence="2" type="ORF">C5689_13300</name>
</gene>
<name>A0A2U1SP59_METSR</name>
<sequence length="178" mass="20140">MTIKPAAFLLHGFLGAGKTTLAKRLELEQNALRFTHDEWMSRLYGADPPEAEFEERARRVYAVMEDLWTRSIDLGTNVVLDFGFWSRAERTRVRELVASRGGKPVLCRLSCPDDVAWRRIAQRNEQPAGSLYIAPATFQLLKSRFESLEPDEDRVEIASTTADGRSASRPTRPPHPAI</sequence>
<dbReference type="Pfam" id="PF13671">
    <property type="entry name" value="AAA_33"/>
    <property type="match status" value="1"/>
</dbReference>
<evidence type="ECO:0000313" key="2">
    <source>
        <dbReference type="EMBL" id="PWB93399.1"/>
    </source>
</evidence>
<keyword evidence="2" id="KW-0808">Transferase</keyword>
<dbReference type="AlphaFoldDB" id="A0A2U1SP59"/>
<comment type="caution">
    <text evidence="2">The sequence shown here is derived from an EMBL/GenBank/DDBJ whole genome shotgun (WGS) entry which is preliminary data.</text>
</comment>
<accession>A0A2U1SP59</accession>
<evidence type="ECO:0000256" key="1">
    <source>
        <dbReference type="SAM" id="MobiDB-lite"/>
    </source>
</evidence>
<dbReference type="GO" id="GO:0016301">
    <property type="term" value="F:kinase activity"/>
    <property type="evidence" value="ECO:0007669"/>
    <property type="project" value="UniProtKB-KW"/>
</dbReference>
<keyword evidence="3" id="KW-1185">Reference proteome</keyword>
<dbReference type="InterPro" id="IPR027417">
    <property type="entry name" value="P-loop_NTPase"/>
</dbReference>
<evidence type="ECO:0000313" key="3">
    <source>
        <dbReference type="Proteomes" id="UP000245137"/>
    </source>
</evidence>
<dbReference type="Proteomes" id="UP000245137">
    <property type="component" value="Unassembled WGS sequence"/>
</dbReference>
<organism evidence="2 3">
    <name type="scientific">Methylosinus sporium</name>
    <dbReference type="NCBI Taxonomy" id="428"/>
    <lineage>
        <taxon>Bacteria</taxon>
        <taxon>Pseudomonadati</taxon>
        <taxon>Pseudomonadota</taxon>
        <taxon>Alphaproteobacteria</taxon>
        <taxon>Hyphomicrobiales</taxon>
        <taxon>Methylocystaceae</taxon>
        <taxon>Methylosinus</taxon>
    </lineage>
</organism>
<reference evidence="2 3" key="1">
    <citation type="journal article" date="2018" name="Appl. Microbiol. Biotechnol.">
        <title>Co-cultivation of the strictly anaerobic methanogen Methanosarcina barkeri with aerobic methanotrophs in an oxygen-limited membrane bioreactor.</title>
        <authorList>
            <person name="In 't Zandt M.H."/>
            <person name="van den Bosch T.J.M."/>
            <person name="Rijkers R."/>
            <person name="van Kessel M.A.H.J."/>
            <person name="Jetten M.S.M."/>
            <person name="Welte C.U."/>
        </authorList>
    </citation>
    <scope>NUCLEOTIDE SEQUENCE [LARGE SCALE GENOMIC DNA]</scope>
    <source>
        <strain evidence="2 3">DSM 17706</strain>
    </source>
</reference>
<proteinExistence type="predicted"/>
<feature type="region of interest" description="Disordered" evidence="1">
    <location>
        <begin position="152"/>
        <end position="178"/>
    </location>
</feature>
<dbReference type="SUPFAM" id="SSF52540">
    <property type="entry name" value="P-loop containing nucleoside triphosphate hydrolases"/>
    <property type="match status" value="1"/>
</dbReference>
<dbReference type="OrthoDB" id="2639622at2"/>